<gene>
    <name evidence="2" type="ORF">NEOLEDRAFT_1180302</name>
</gene>
<reference evidence="2 3" key="1">
    <citation type="journal article" date="2016" name="Mol. Biol. Evol.">
        <title>Comparative Genomics of Early-Diverging Mushroom-Forming Fungi Provides Insights into the Origins of Lignocellulose Decay Capabilities.</title>
        <authorList>
            <person name="Nagy L.G."/>
            <person name="Riley R."/>
            <person name="Tritt A."/>
            <person name="Adam C."/>
            <person name="Daum C."/>
            <person name="Floudas D."/>
            <person name="Sun H."/>
            <person name="Yadav J.S."/>
            <person name="Pangilinan J."/>
            <person name="Larsson K.H."/>
            <person name="Matsuura K."/>
            <person name="Barry K."/>
            <person name="Labutti K."/>
            <person name="Kuo R."/>
            <person name="Ohm R.A."/>
            <person name="Bhattacharya S.S."/>
            <person name="Shirouzu T."/>
            <person name="Yoshinaga Y."/>
            <person name="Martin F.M."/>
            <person name="Grigoriev I.V."/>
            <person name="Hibbett D.S."/>
        </authorList>
    </citation>
    <scope>NUCLEOTIDE SEQUENCE [LARGE SCALE GENOMIC DNA]</scope>
    <source>
        <strain evidence="2 3">HHB14362 ss-1</strain>
    </source>
</reference>
<dbReference type="EMBL" id="KV425588">
    <property type="protein sequence ID" value="KZT23063.1"/>
    <property type="molecule type" value="Genomic_DNA"/>
</dbReference>
<feature type="region of interest" description="Disordered" evidence="1">
    <location>
        <begin position="206"/>
        <end position="302"/>
    </location>
</feature>
<feature type="region of interest" description="Disordered" evidence="1">
    <location>
        <begin position="471"/>
        <end position="571"/>
    </location>
</feature>
<feature type="compositionally biased region" description="Pro residues" evidence="1">
    <location>
        <begin position="562"/>
        <end position="571"/>
    </location>
</feature>
<keyword evidence="3" id="KW-1185">Reference proteome</keyword>
<organism evidence="2 3">
    <name type="scientific">Neolentinus lepideus HHB14362 ss-1</name>
    <dbReference type="NCBI Taxonomy" id="1314782"/>
    <lineage>
        <taxon>Eukaryota</taxon>
        <taxon>Fungi</taxon>
        <taxon>Dikarya</taxon>
        <taxon>Basidiomycota</taxon>
        <taxon>Agaricomycotina</taxon>
        <taxon>Agaricomycetes</taxon>
        <taxon>Gloeophyllales</taxon>
        <taxon>Gloeophyllaceae</taxon>
        <taxon>Neolentinus</taxon>
    </lineage>
</organism>
<evidence type="ECO:0000256" key="1">
    <source>
        <dbReference type="SAM" id="MobiDB-lite"/>
    </source>
</evidence>
<dbReference type="Proteomes" id="UP000076761">
    <property type="component" value="Unassembled WGS sequence"/>
</dbReference>
<feature type="compositionally biased region" description="Acidic residues" evidence="1">
    <location>
        <begin position="536"/>
        <end position="554"/>
    </location>
</feature>
<dbReference type="AlphaFoldDB" id="A0A165QYK3"/>
<evidence type="ECO:0000313" key="2">
    <source>
        <dbReference type="EMBL" id="KZT23063.1"/>
    </source>
</evidence>
<dbReference type="InParanoid" id="A0A165QYK3"/>
<protein>
    <submittedName>
        <fullName evidence="2">Uncharacterized protein</fullName>
    </submittedName>
</protein>
<accession>A0A165QYK3</accession>
<name>A0A165QYK3_9AGAM</name>
<feature type="region of interest" description="Disordered" evidence="1">
    <location>
        <begin position="331"/>
        <end position="350"/>
    </location>
</feature>
<dbReference type="OrthoDB" id="3323237at2759"/>
<feature type="compositionally biased region" description="Acidic residues" evidence="1">
    <location>
        <begin position="517"/>
        <end position="528"/>
    </location>
</feature>
<sequence length="571" mass="62029">MSASSTASSPSLRAAIQEVADALARRDFEESSAVYALAGLVPVDGSAVVRAAREWEYAALCLELLSSSVVSELRRRFPSLPWSLVVMPPSTEELPPSAEEVPPVEEEEEVVAPVATRTTKGKGKAKAVEESRLEKVPRLRGKRLSQQIEVGPRNERPCDRCVAKGHSCYSHLDLMPATACYSCKLSQKGCSLSAGVVSNAERLRVDAERHSAPSGSRARIRRTRVEIVDEGENAPPSSTEVAQQSPSGSSGGGQPALDTAATATRSRSRRMAPTVDNAEAGPSNSTPAGEKRPRDDTEGMPPFKRVRFQVPEFGSQVFDAKNPSQLLSVVASIPTQPPPPPSAPSASEDRSLQERVTAMEARQAHLEARIGALEYNGQVFQAWVAAQQYENQAFRRALDAQASEFQEMVAALTRTIDQDRSSTARELQRGRLFRSTAYPMLHLAERYFLDHPSVCASPLEDYPVYGRAGETEERAVEDGGEDFGEWSDEEETEEEEGGLNDDERDSAESSDRGSYGEPEDAEREDSGDECDRALVVDEDESDDSSEEDSSEEEANALIAKYAPPPVVPSAL</sequence>
<dbReference type="STRING" id="1314782.A0A165QYK3"/>
<proteinExistence type="predicted"/>
<feature type="compositionally biased region" description="Acidic residues" evidence="1">
    <location>
        <begin position="478"/>
        <end position="505"/>
    </location>
</feature>
<evidence type="ECO:0000313" key="3">
    <source>
        <dbReference type="Proteomes" id="UP000076761"/>
    </source>
</evidence>